<evidence type="ECO:0000313" key="2">
    <source>
        <dbReference type="Proteomes" id="UP000324800"/>
    </source>
</evidence>
<dbReference type="CDD" id="cd20557">
    <property type="entry name" value="CYCLIN_ScPCL1-like"/>
    <property type="match status" value="1"/>
</dbReference>
<dbReference type="InterPro" id="IPR036915">
    <property type="entry name" value="Cyclin-like_sf"/>
</dbReference>
<dbReference type="SUPFAM" id="SSF47954">
    <property type="entry name" value="Cyclin-like"/>
    <property type="match status" value="1"/>
</dbReference>
<dbReference type="AlphaFoldDB" id="A0A5J4WT95"/>
<reference evidence="1 2" key="1">
    <citation type="submission" date="2019-03" db="EMBL/GenBank/DDBJ databases">
        <title>Single cell metagenomics reveals metabolic interactions within the superorganism composed of flagellate Streblomastix strix and complex community of Bacteroidetes bacteria on its surface.</title>
        <authorList>
            <person name="Treitli S.C."/>
            <person name="Kolisko M."/>
            <person name="Husnik F."/>
            <person name="Keeling P."/>
            <person name="Hampl V."/>
        </authorList>
    </citation>
    <scope>NUCLEOTIDE SEQUENCE [LARGE SCALE GENOMIC DNA]</scope>
    <source>
        <strain evidence="1">ST1C</strain>
    </source>
</reference>
<dbReference type="Gene3D" id="1.10.472.10">
    <property type="entry name" value="Cyclin-like"/>
    <property type="match status" value="1"/>
</dbReference>
<dbReference type="OrthoDB" id="244495at2759"/>
<dbReference type="Proteomes" id="UP000324800">
    <property type="component" value="Unassembled WGS sequence"/>
</dbReference>
<organism evidence="1 2">
    <name type="scientific">Streblomastix strix</name>
    <dbReference type="NCBI Taxonomy" id="222440"/>
    <lineage>
        <taxon>Eukaryota</taxon>
        <taxon>Metamonada</taxon>
        <taxon>Preaxostyla</taxon>
        <taxon>Oxymonadida</taxon>
        <taxon>Streblomastigidae</taxon>
        <taxon>Streblomastix</taxon>
    </lineage>
</organism>
<accession>A0A5J4WT95</accession>
<proteinExistence type="predicted"/>
<evidence type="ECO:0000313" key="1">
    <source>
        <dbReference type="EMBL" id="KAA6397585.1"/>
    </source>
</evidence>
<dbReference type="EMBL" id="SNRW01001146">
    <property type="protein sequence ID" value="KAA6397585.1"/>
    <property type="molecule type" value="Genomic_DNA"/>
</dbReference>
<comment type="caution">
    <text evidence="1">The sequence shown here is derived from an EMBL/GenBank/DDBJ whole genome shotgun (WGS) entry which is preliminary data.</text>
</comment>
<protein>
    <submittedName>
        <fullName evidence="1">Uncharacterized protein</fullName>
    </submittedName>
</protein>
<sequence length="242" mass="26722">MMTVGKLANQKISAVNIDYPVVQTSLATNGEIVNAATIAARAGANALSYRAVDSAADIRDGLYCAACKRSGVVSSAQEFCDAGFDKLSGEIQVFDKSSEILAKQFGHDMGILRAYFGLCAAEILTGVELFVSFCTRHWMCATFRLFRPVLRKVFVVCMMIAHKTSSDTPIGNKYFAQAFGMGLPELNEYEYTILGMMEYKTIVRNKRYDDLVEAVCGYEFGASTRIGKIVELSKFYECYPAR</sequence>
<name>A0A5J4WT95_9EUKA</name>
<gene>
    <name evidence="1" type="ORF">EZS28_006886</name>
</gene>